<dbReference type="AlphaFoldDB" id="A0A1M5BA26"/>
<dbReference type="PANTHER" id="PTHR12277">
    <property type="entry name" value="ALPHA/BETA HYDROLASE DOMAIN-CONTAINING PROTEIN"/>
    <property type="match status" value="1"/>
</dbReference>
<dbReference type="InterPro" id="IPR022742">
    <property type="entry name" value="Hydrolase_4"/>
</dbReference>
<dbReference type="EMBL" id="FQVL01000020">
    <property type="protein sequence ID" value="SHF39290.1"/>
    <property type="molecule type" value="Genomic_DNA"/>
</dbReference>
<evidence type="ECO:0000313" key="3">
    <source>
        <dbReference type="EMBL" id="SHF39290.1"/>
    </source>
</evidence>
<keyword evidence="3" id="KW-0645">Protease</keyword>
<evidence type="ECO:0000256" key="1">
    <source>
        <dbReference type="SAM" id="MobiDB-lite"/>
    </source>
</evidence>
<gene>
    <name evidence="3" type="ORF">SAMN05444392_12010</name>
</gene>
<dbReference type="PANTHER" id="PTHR12277:SF79">
    <property type="entry name" value="XAA-PRO DIPEPTIDYL-PEPTIDASE-RELATED"/>
    <property type="match status" value="1"/>
</dbReference>
<keyword evidence="3" id="KW-0031">Aminopeptidase</keyword>
<organism evidence="3 4">
    <name type="scientific">Seinonella peptonophila</name>
    <dbReference type="NCBI Taxonomy" id="112248"/>
    <lineage>
        <taxon>Bacteria</taxon>
        <taxon>Bacillati</taxon>
        <taxon>Bacillota</taxon>
        <taxon>Bacilli</taxon>
        <taxon>Bacillales</taxon>
        <taxon>Thermoactinomycetaceae</taxon>
        <taxon>Seinonella</taxon>
    </lineage>
</organism>
<feature type="domain" description="Serine aminopeptidase S33" evidence="2">
    <location>
        <begin position="115"/>
        <end position="226"/>
    </location>
</feature>
<sequence length="370" mass="41384">MLNRKIPQVFSQHRILKKSWEATKYGLAGILSPITLAVLMKPKRLPMLRSLIDSSDLRTSFKEHELEVDNGRENTFMPTIRGYEALPKGLFGFSKYIPYVSIHGLRSNRTGARASEPLYRSLHDLGYGIHAYDSPGTGRSGGHITTPRRTARAIESIIADIKVKRRDNLDPVYENAPVLHASSIGALAAIDVAANQPQDVGVLILESPILDGGQLPPNQYIMKSALAVGNKLGMDTSLFNSKQYISKLDDVPIMIIVTKGDPIAKPEQSREFYDAVVQHRKMNGITTPCTLVEVENEQHMGAVLKSPQFYIDMIDRFCRQNIKKLEYHEYLQGSLETPKGFSIENYKPEPFEGHNSIQPKSEIDEGRQIG</sequence>
<dbReference type="Gene3D" id="3.40.50.1820">
    <property type="entry name" value="alpha/beta hydrolase"/>
    <property type="match status" value="1"/>
</dbReference>
<dbReference type="OrthoDB" id="9785847at2"/>
<protein>
    <submittedName>
        <fullName evidence="3">Serine aminopeptidase, S33</fullName>
    </submittedName>
</protein>
<dbReference type="GO" id="GO:0004177">
    <property type="term" value="F:aminopeptidase activity"/>
    <property type="evidence" value="ECO:0007669"/>
    <property type="project" value="UniProtKB-KW"/>
</dbReference>
<dbReference type="SUPFAM" id="SSF53474">
    <property type="entry name" value="alpha/beta-Hydrolases"/>
    <property type="match status" value="1"/>
</dbReference>
<accession>A0A1M5BA26</accession>
<name>A0A1M5BA26_9BACL</name>
<reference evidence="3 4" key="1">
    <citation type="submission" date="2016-11" db="EMBL/GenBank/DDBJ databases">
        <authorList>
            <person name="Jaros S."/>
            <person name="Januszkiewicz K."/>
            <person name="Wedrychowicz H."/>
        </authorList>
    </citation>
    <scope>NUCLEOTIDE SEQUENCE [LARGE SCALE GENOMIC DNA]</scope>
    <source>
        <strain evidence="3 4">DSM 44666</strain>
    </source>
</reference>
<keyword evidence="3" id="KW-0378">Hydrolase</keyword>
<dbReference type="InterPro" id="IPR029058">
    <property type="entry name" value="AB_hydrolase_fold"/>
</dbReference>
<dbReference type="Pfam" id="PF12146">
    <property type="entry name" value="Hydrolase_4"/>
    <property type="match status" value="1"/>
</dbReference>
<dbReference type="RefSeq" id="WP_073158260.1">
    <property type="nucleotide sequence ID" value="NZ_FQVL01000020.1"/>
</dbReference>
<proteinExistence type="predicted"/>
<evidence type="ECO:0000313" key="4">
    <source>
        <dbReference type="Proteomes" id="UP000184476"/>
    </source>
</evidence>
<dbReference type="Proteomes" id="UP000184476">
    <property type="component" value="Unassembled WGS sequence"/>
</dbReference>
<feature type="region of interest" description="Disordered" evidence="1">
    <location>
        <begin position="342"/>
        <end position="370"/>
    </location>
</feature>
<keyword evidence="4" id="KW-1185">Reference proteome</keyword>
<feature type="compositionally biased region" description="Basic and acidic residues" evidence="1">
    <location>
        <begin position="361"/>
        <end position="370"/>
    </location>
</feature>
<evidence type="ECO:0000259" key="2">
    <source>
        <dbReference type="Pfam" id="PF12146"/>
    </source>
</evidence>